<gene>
    <name evidence="1" type="ORF">CA12_37830</name>
</gene>
<protein>
    <submittedName>
        <fullName evidence="1">Uncharacterized protein</fullName>
    </submittedName>
</protein>
<name>A0A517PE55_9PLAN</name>
<dbReference type="EMBL" id="CP036265">
    <property type="protein sequence ID" value="QDT17653.1"/>
    <property type="molecule type" value="Genomic_DNA"/>
</dbReference>
<evidence type="ECO:0000313" key="1">
    <source>
        <dbReference type="EMBL" id="QDT17653.1"/>
    </source>
</evidence>
<sequence>MVPVWNRVSRRQFVAGLAALSLPVSSISCGTLLHPERIGQPRTGRLDPAVCILDGVGCLLFVVPGVLAFIVDYASGALFLPPGYAAEGSALDPDTGLVRVPLPADAASLEELERELAKHVGRPVDLSGPGAHVERYDALADLPTELVRAQSPDAGVKQ</sequence>
<organism evidence="1 2">
    <name type="scientific">Alienimonas californiensis</name>
    <dbReference type="NCBI Taxonomy" id="2527989"/>
    <lineage>
        <taxon>Bacteria</taxon>
        <taxon>Pseudomonadati</taxon>
        <taxon>Planctomycetota</taxon>
        <taxon>Planctomycetia</taxon>
        <taxon>Planctomycetales</taxon>
        <taxon>Planctomycetaceae</taxon>
        <taxon>Alienimonas</taxon>
    </lineage>
</organism>
<dbReference type="Proteomes" id="UP000318741">
    <property type="component" value="Chromosome"/>
</dbReference>
<dbReference type="RefSeq" id="WP_145360576.1">
    <property type="nucleotide sequence ID" value="NZ_CP036265.1"/>
</dbReference>
<dbReference type="AlphaFoldDB" id="A0A517PE55"/>
<proteinExistence type="predicted"/>
<reference evidence="1 2" key="1">
    <citation type="submission" date="2019-02" db="EMBL/GenBank/DDBJ databases">
        <title>Deep-cultivation of Planctomycetes and their phenomic and genomic characterization uncovers novel biology.</title>
        <authorList>
            <person name="Wiegand S."/>
            <person name="Jogler M."/>
            <person name="Boedeker C."/>
            <person name="Pinto D."/>
            <person name="Vollmers J."/>
            <person name="Rivas-Marin E."/>
            <person name="Kohn T."/>
            <person name="Peeters S.H."/>
            <person name="Heuer A."/>
            <person name="Rast P."/>
            <person name="Oberbeckmann S."/>
            <person name="Bunk B."/>
            <person name="Jeske O."/>
            <person name="Meyerdierks A."/>
            <person name="Storesund J.E."/>
            <person name="Kallscheuer N."/>
            <person name="Luecker S."/>
            <person name="Lage O.M."/>
            <person name="Pohl T."/>
            <person name="Merkel B.J."/>
            <person name="Hornburger P."/>
            <person name="Mueller R.-W."/>
            <person name="Bruemmer F."/>
            <person name="Labrenz M."/>
            <person name="Spormann A.M."/>
            <person name="Op den Camp H."/>
            <person name="Overmann J."/>
            <person name="Amann R."/>
            <person name="Jetten M.S.M."/>
            <person name="Mascher T."/>
            <person name="Medema M.H."/>
            <person name="Devos D.P."/>
            <person name="Kaster A.-K."/>
            <person name="Ovreas L."/>
            <person name="Rohde M."/>
            <person name="Galperin M.Y."/>
            <person name="Jogler C."/>
        </authorList>
    </citation>
    <scope>NUCLEOTIDE SEQUENCE [LARGE SCALE GENOMIC DNA]</scope>
    <source>
        <strain evidence="1 2">CA12</strain>
    </source>
</reference>
<dbReference type="KEGG" id="acaf:CA12_37830"/>
<evidence type="ECO:0000313" key="2">
    <source>
        <dbReference type="Proteomes" id="UP000318741"/>
    </source>
</evidence>
<keyword evidence="2" id="KW-1185">Reference proteome</keyword>
<accession>A0A517PE55</accession>
<dbReference type="OrthoDB" id="6105601at2"/>
<dbReference type="PROSITE" id="PS51257">
    <property type="entry name" value="PROKAR_LIPOPROTEIN"/>
    <property type="match status" value="1"/>
</dbReference>